<dbReference type="PANTHER" id="PTHR45453:SF1">
    <property type="entry name" value="PHOSPHATE REGULON SENSOR PROTEIN PHOR"/>
    <property type="match status" value="1"/>
</dbReference>
<dbReference type="Gene3D" id="1.10.287.130">
    <property type="match status" value="1"/>
</dbReference>
<dbReference type="InterPro" id="IPR004358">
    <property type="entry name" value="Sig_transdc_His_kin-like_C"/>
</dbReference>
<organism evidence="15 16">
    <name type="scientific">Helicovermis profundi</name>
    <dbReference type="NCBI Taxonomy" id="3065157"/>
    <lineage>
        <taxon>Bacteria</taxon>
        <taxon>Bacillati</taxon>
        <taxon>Bacillota</taxon>
        <taxon>Clostridia</taxon>
        <taxon>Helicovermis</taxon>
    </lineage>
</organism>
<keyword evidence="5" id="KW-0597">Phosphoprotein</keyword>
<comment type="catalytic activity">
    <reaction evidence="1">
        <text>ATP + protein L-histidine = ADP + protein N-phospho-L-histidine.</text>
        <dbReference type="EC" id="2.7.13.3"/>
    </reaction>
</comment>
<dbReference type="GO" id="GO:0016036">
    <property type="term" value="P:cellular response to phosphate starvation"/>
    <property type="evidence" value="ECO:0007669"/>
    <property type="project" value="TreeGrafter"/>
</dbReference>
<keyword evidence="10" id="KW-0902">Two-component regulatory system</keyword>
<evidence type="ECO:0000256" key="11">
    <source>
        <dbReference type="ARBA" id="ARBA00023136"/>
    </source>
</evidence>
<evidence type="ECO:0000256" key="1">
    <source>
        <dbReference type="ARBA" id="ARBA00000085"/>
    </source>
</evidence>
<evidence type="ECO:0000256" key="5">
    <source>
        <dbReference type="ARBA" id="ARBA00022553"/>
    </source>
</evidence>
<keyword evidence="15" id="KW-0067">ATP-binding</keyword>
<feature type="domain" description="Histidine kinase" evidence="13">
    <location>
        <begin position="229"/>
        <end position="446"/>
    </location>
</feature>
<dbReference type="CDD" id="cd00082">
    <property type="entry name" value="HisKA"/>
    <property type="match status" value="1"/>
</dbReference>
<evidence type="ECO:0000256" key="8">
    <source>
        <dbReference type="ARBA" id="ARBA00022777"/>
    </source>
</evidence>
<dbReference type="FunFam" id="3.30.565.10:FF:000006">
    <property type="entry name" value="Sensor histidine kinase WalK"/>
    <property type="match status" value="1"/>
</dbReference>
<evidence type="ECO:0000256" key="12">
    <source>
        <dbReference type="SAM" id="Phobius"/>
    </source>
</evidence>
<dbReference type="GO" id="GO:0005524">
    <property type="term" value="F:ATP binding"/>
    <property type="evidence" value="ECO:0007669"/>
    <property type="project" value="UniProtKB-KW"/>
</dbReference>
<evidence type="ECO:0000256" key="4">
    <source>
        <dbReference type="ARBA" id="ARBA00022475"/>
    </source>
</evidence>
<evidence type="ECO:0000313" key="15">
    <source>
        <dbReference type="EMBL" id="BEP29900.1"/>
    </source>
</evidence>
<keyword evidence="6" id="KW-0808">Transferase</keyword>
<dbReference type="InterPro" id="IPR036890">
    <property type="entry name" value="HATPase_C_sf"/>
</dbReference>
<dbReference type="SMART" id="SM00387">
    <property type="entry name" value="HATPase_c"/>
    <property type="match status" value="1"/>
</dbReference>
<evidence type="ECO:0000259" key="13">
    <source>
        <dbReference type="PROSITE" id="PS50109"/>
    </source>
</evidence>
<dbReference type="CDD" id="cd06225">
    <property type="entry name" value="HAMP"/>
    <property type="match status" value="1"/>
</dbReference>
<dbReference type="FunFam" id="1.10.287.130:FF:000001">
    <property type="entry name" value="Two-component sensor histidine kinase"/>
    <property type="match status" value="1"/>
</dbReference>
<keyword evidence="11 12" id="KW-0472">Membrane</keyword>
<dbReference type="PROSITE" id="PS50885">
    <property type="entry name" value="HAMP"/>
    <property type="match status" value="1"/>
</dbReference>
<dbReference type="InterPro" id="IPR005467">
    <property type="entry name" value="His_kinase_dom"/>
</dbReference>
<evidence type="ECO:0000256" key="6">
    <source>
        <dbReference type="ARBA" id="ARBA00022679"/>
    </source>
</evidence>
<dbReference type="EC" id="2.7.13.3" evidence="3"/>
<evidence type="ECO:0000256" key="10">
    <source>
        <dbReference type="ARBA" id="ARBA00023012"/>
    </source>
</evidence>
<dbReference type="SUPFAM" id="SSF47384">
    <property type="entry name" value="Homodimeric domain of signal transducing histidine kinase"/>
    <property type="match status" value="1"/>
</dbReference>
<keyword evidence="7 12" id="KW-0812">Transmembrane</keyword>
<dbReference type="InterPro" id="IPR003661">
    <property type="entry name" value="HisK_dim/P_dom"/>
</dbReference>
<evidence type="ECO:0000256" key="3">
    <source>
        <dbReference type="ARBA" id="ARBA00012438"/>
    </source>
</evidence>
<proteinExistence type="predicted"/>
<dbReference type="PRINTS" id="PR00344">
    <property type="entry name" value="BCTRLSENSOR"/>
</dbReference>
<protein>
    <recommendedName>
        <fullName evidence="3">histidine kinase</fullName>
        <ecNumber evidence="3">2.7.13.3</ecNumber>
    </recommendedName>
</protein>
<dbReference type="GO" id="GO:0005886">
    <property type="term" value="C:plasma membrane"/>
    <property type="evidence" value="ECO:0007669"/>
    <property type="project" value="UniProtKB-SubCell"/>
</dbReference>
<dbReference type="Pfam" id="PF00672">
    <property type="entry name" value="HAMP"/>
    <property type="match status" value="1"/>
</dbReference>
<dbReference type="InterPro" id="IPR003594">
    <property type="entry name" value="HATPase_dom"/>
</dbReference>
<dbReference type="Gene3D" id="3.30.450.20">
    <property type="entry name" value="PAS domain"/>
    <property type="match status" value="1"/>
</dbReference>
<sequence>MIAFINETLKINFIDEKKITLFTEGNIISSQIETELNKINKDSYRSLVEKSLKKYSLSINSRIMITNENGFVIIDSYDKYKGKNISSIVQVSDALLGNSSSELYKLYNGEKAMYVSVPIIIDNDIVGVVLLSSSAESIFSKVNDVIEKILLLSILGLLVTGIVSFIFADIISTPVERMTDLVKIIARGNFEQRIELVGNDELSNLGDAINKMTIKLHQIDDQRKKFVSNVSHELRTPLASVMIISESLLHGDSWPEEVYREFLTDIDSEINRLSKIIDSLLYLVDIEKKDMVLEYEFIDMNDLVRSVVKMLKPLAKKKNINLEYIYTEHVNLKVDKAKMHQCLVNIIANGIKYTPSGGRVYIEMYREKENVKIKISDTGIGIPEKDIINIFDRFYRIDEARSRNTGGTGLGLSIAQQIVNLHQGEITLESKINSGTSFYITLPSEVSL</sequence>
<dbReference type="GO" id="GO:0000155">
    <property type="term" value="F:phosphorelay sensor kinase activity"/>
    <property type="evidence" value="ECO:0007669"/>
    <property type="project" value="InterPro"/>
</dbReference>
<feature type="domain" description="HAMP" evidence="14">
    <location>
        <begin position="169"/>
        <end position="221"/>
    </location>
</feature>
<evidence type="ECO:0000256" key="9">
    <source>
        <dbReference type="ARBA" id="ARBA00022989"/>
    </source>
</evidence>
<reference evidence="15 16" key="1">
    <citation type="submission" date="2023-08" db="EMBL/GenBank/DDBJ databases">
        <title>Helicovermis profunda gen. nov., sp. nov., a novel mesophilic, fermentative bacterium within the Bacillota from a deep-sea hydrothermal vent chimney.</title>
        <authorList>
            <person name="Miyazaki U."/>
            <person name="Mizutani D."/>
            <person name="Hashimoto Y."/>
            <person name="Tame A."/>
            <person name="Sawayama S."/>
            <person name="Miyazaki J."/>
            <person name="Takai K."/>
            <person name="Nakagawa S."/>
        </authorList>
    </citation>
    <scope>NUCLEOTIDE SEQUENCE [LARGE SCALE GENOMIC DNA]</scope>
    <source>
        <strain evidence="15 16">S502</strain>
    </source>
</reference>
<dbReference type="Proteomes" id="UP001321786">
    <property type="component" value="Chromosome"/>
</dbReference>
<dbReference type="InterPro" id="IPR029151">
    <property type="entry name" value="Sensor-like_sf"/>
</dbReference>
<dbReference type="Pfam" id="PF00512">
    <property type="entry name" value="HisKA"/>
    <property type="match status" value="1"/>
</dbReference>
<dbReference type="CDD" id="cd00075">
    <property type="entry name" value="HATPase"/>
    <property type="match status" value="1"/>
</dbReference>
<keyword evidence="15" id="KW-0547">Nucleotide-binding</keyword>
<feature type="transmembrane region" description="Helical" evidence="12">
    <location>
        <begin position="149"/>
        <end position="168"/>
    </location>
</feature>
<dbReference type="SUPFAM" id="SSF158472">
    <property type="entry name" value="HAMP domain-like"/>
    <property type="match status" value="1"/>
</dbReference>
<dbReference type="AlphaFoldDB" id="A0AAU9EXW6"/>
<dbReference type="InterPro" id="IPR050351">
    <property type="entry name" value="BphY/WalK/GraS-like"/>
</dbReference>
<dbReference type="PROSITE" id="PS50109">
    <property type="entry name" value="HIS_KIN"/>
    <property type="match status" value="1"/>
</dbReference>
<dbReference type="GO" id="GO:0004721">
    <property type="term" value="F:phosphoprotein phosphatase activity"/>
    <property type="evidence" value="ECO:0007669"/>
    <property type="project" value="TreeGrafter"/>
</dbReference>
<dbReference type="KEGG" id="hprf:HLPR_22310"/>
<evidence type="ECO:0000259" key="14">
    <source>
        <dbReference type="PROSITE" id="PS50885"/>
    </source>
</evidence>
<dbReference type="Gene3D" id="3.30.565.10">
    <property type="entry name" value="Histidine kinase-like ATPase, C-terminal domain"/>
    <property type="match status" value="1"/>
</dbReference>
<evidence type="ECO:0000256" key="7">
    <source>
        <dbReference type="ARBA" id="ARBA00022692"/>
    </source>
</evidence>
<name>A0AAU9EXW6_9FIRM</name>
<keyword evidence="8" id="KW-0418">Kinase</keyword>
<evidence type="ECO:0000256" key="2">
    <source>
        <dbReference type="ARBA" id="ARBA00004651"/>
    </source>
</evidence>
<evidence type="ECO:0000313" key="16">
    <source>
        <dbReference type="Proteomes" id="UP001321786"/>
    </source>
</evidence>
<gene>
    <name evidence="15" type="ORF">HLPR_22310</name>
</gene>
<dbReference type="InterPro" id="IPR003660">
    <property type="entry name" value="HAMP_dom"/>
</dbReference>
<dbReference type="SUPFAM" id="SSF55874">
    <property type="entry name" value="ATPase domain of HSP90 chaperone/DNA topoisomerase II/histidine kinase"/>
    <property type="match status" value="1"/>
</dbReference>
<dbReference type="SMART" id="SM00304">
    <property type="entry name" value="HAMP"/>
    <property type="match status" value="1"/>
</dbReference>
<keyword evidence="9 12" id="KW-1133">Transmembrane helix</keyword>
<dbReference type="Pfam" id="PF02518">
    <property type="entry name" value="HATPase_c"/>
    <property type="match status" value="1"/>
</dbReference>
<keyword evidence="4" id="KW-1003">Cell membrane</keyword>
<dbReference type="SUPFAM" id="SSF103190">
    <property type="entry name" value="Sensory domain-like"/>
    <property type="match status" value="1"/>
</dbReference>
<dbReference type="SMART" id="SM00388">
    <property type="entry name" value="HisKA"/>
    <property type="match status" value="1"/>
</dbReference>
<dbReference type="RefSeq" id="WP_338535511.1">
    <property type="nucleotide sequence ID" value="NZ_AP028654.1"/>
</dbReference>
<accession>A0AAU9EXW6</accession>
<dbReference type="EMBL" id="AP028654">
    <property type="protein sequence ID" value="BEP29900.1"/>
    <property type="molecule type" value="Genomic_DNA"/>
</dbReference>
<keyword evidence="16" id="KW-1185">Reference proteome</keyword>
<dbReference type="InterPro" id="IPR036097">
    <property type="entry name" value="HisK_dim/P_sf"/>
</dbReference>
<comment type="subcellular location">
    <subcellularLocation>
        <location evidence="2">Cell membrane</location>
        <topology evidence="2">Multi-pass membrane protein</topology>
    </subcellularLocation>
</comment>
<dbReference type="Gene3D" id="1.10.8.500">
    <property type="entry name" value="HAMP domain in histidine kinase"/>
    <property type="match status" value="1"/>
</dbReference>
<dbReference type="PANTHER" id="PTHR45453">
    <property type="entry name" value="PHOSPHATE REGULON SENSOR PROTEIN PHOR"/>
    <property type="match status" value="1"/>
</dbReference>